<dbReference type="Pfam" id="PF11951">
    <property type="entry name" value="Fungal_trans_2"/>
    <property type="match status" value="1"/>
</dbReference>
<organism evidence="5 6">
    <name type="scientific">Pseudogymnoascus verrucosus</name>
    <dbReference type="NCBI Taxonomy" id="342668"/>
    <lineage>
        <taxon>Eukaryota</taxon>
        <taxon>Fungi</taxon>
        <taxon>Dikarya</taxon>
        <taxon>Ascomycota</taxon>
        <taxon>Pezizomycotina</taxon>
        <taxon>Leotiomycetes</taxon>
        <taxon>Thelebolales</taxon>
        <taxon>Thelebolaceae</taxon>
        <taxon>Pseudogymnoascus</taxon>
    </lineage>
</organism>
<dbReference type="RefSeq" id="XP_018131787.1">
    <property type="nucleotide sequence ID" value="XM_018273172.2"/>
</dbReference>
<dbReference type="PROSITE" id="PS00463">
    <property type="entry name" value="ZN2_CY6_FUNGAL_1"/>
    <property type="match status" value="1"/>
</dbReference>
<comment type="subcellular location">
    <subcellularLocation>
        <location evidence="1">Nucleus</location>
    </subcellularLocation>
</comment>
<evidence type="ECO:0000256" key="2">
    <source>
        <dbReference type="ARBA" id="ARBA00023242"/>
    </source>
</evidence>
<evidence type="ECO:0000259" key="4">
    <source>
        <dbReference type="PROSITE" id="PS50048"/>
    </source>
</evidence>
<dbReference type="OrthoDB" id="1919336at2759"/>
<dbReference type="Gene3D" id="4.10.240.10">
    <property type="entry name" value="Zn(2)-C6 fungal-type DNA-binding domain"/>
    <property type="match status" value="1"/>
</dbReference>
<protein>
    <recommendedName>
        <fullName evidence="4">Zn(2)-C6 fungal-type domain-containing protein</fullName>
    </recommendedName>
</protein>
<dbReference type="Pfam" id="PF00172">
    <property type="entry name" value="Zn_clus"/>
    <property type="match status" value="1"/>
</dbReference>
<dbReference type="InterPro" id="IPR036864">
    <property type="entry name" value="Zn2-C6_fun-type_DNA-bd_sf"/>
</dbReference>
<evidence type="ECO:0000313" key="6">
    <source>
        <dbReference type="Proteomes" id="UP000091956"/>
    </source>
</evidence>
<dbReference type="SUPFAM" id="SSF57701">
    <property type="entry name" value="Zn2/Cys6 DNA-binding domain"/>
    <property type="match status" value="1"/>
</dbReference>
<dbReference type="GO" id="GO:0045944">
    <property type="term" value="P:positive regulation of transcription by RNA polymerase II"/>
    <property type="evidence" value="ECO:0007669"/>
    <property type="project" value="TreeGrafter"/>
</dbReference>
<keyword evidence="6" id="KW-1185">Reference proteome</keyword>
<sequence>MALIRRSRTGCFTCRSRKKKCNEARPICSGCRRNDLECRWPAPLSSAKRPKEGHIKPTTAAFQPGPSKTLTASASGAVILRPRPASFSHFVPSPKENGIAAVATGEAAPATPYTQRGYSFSALRPTDHFFDIADPMPILDTIIVEANGAESYSRFSTATDTQEVAPSSPAPSKYYSELSPSSTSQGSSSSPSSSSSPPPTVVIPPNGVVGSGVSAITNLDDSPFDPSPDHTHSLQDLQLCLTKPLSLFPNHGEHSPDLLGFYLDRTANCMGNGSTDSNPFITKLIPLAFSHSLLLQLIMAQSAVHRQMSKDRHPSDEVAIRSYSDSLRYFRTVVDGYVSGREENALVLTVGSLILSLTEVARGDSHGSTFDHISAAKSLLPRLLTSPRRDLSDDLRGFLVEYYTHMSSLSMISMGAHHTAQPLPDPDMERLATGLIEKHYIGQLCGCWLELLVLIPKIFILGQKKMASKSDGQPYCLSPDDITNYGFLQSQILAFSPHPSANLDTTLAGLVFKQAVLLYLWTILASPHHKSDNNAMLYNLIQSAVAEALCLLGQIRDSSRINTSLCWPLVVIGCCLSDPDAQQVLRCRLQIMLDTIALGNMRETLSVLEHVWAQPLEDRNPWALCKTMQEHQILISFA</sequence>
<evidence type="ECO:0000256" key="3">
    <source>
        <dbReference type="SAM" id="MobiDB-lite"/>
    </source>
</evidence>
<dbReference type="InterPro" id="IPR021858">
    <property type="entry name" value="Fun_TF"/>
</dbReference>
<feature type="region of interest" description="Disordered" evidence="3">
    <location>
        <begin position="47"/>
        <end position="69"/>
    </location>
</feature>
<dbReference type="SMART" id="SM00066">
    <property type="entry name" value="GAL4"/>
    <property type="match status" value="1"/>
</dbReference>
<dbReference type="GO" id="GO:0000981">
    <property type="term" value="F:DNA-binding transcription factor activity, RNA polymerase II-specific"/>
    <property type="evidence" value="ECO:0007669"/>
    <property type="project" value="InterPro"/>
</dbReference>
<evidence type="ECO:0000256" key="1">
    <source>
        <dbReference type="ARBA" id="ARBA00004123"/>
    </source>
</evidence>
<dbReference type="PANTHER" id="PTHR37534">
    <property type="entry name" value="TRANSCRIPTIONAL ACTIVATOR PROTEIN UGA3"/>
    <property type="match status" value="1"/>
</dbReference>
<reference evidence="5 6" key="1">
    <citation type="submission" date="2016-03" db="EMBL/GenBank/DDBJ databases">
        <title>Comparative genomics of Pseudogymnoascus destructans, the fungus causing white-nose syndrome of bats.</title>
        <authorList>
            <person name="Palmer J.M."/>
            <person name="Drees K.P."/>
            <person name="Foster J.T."/>
            <person name="Lindner D.L."/>
        </authorList>
    </citation>
    <scope>NUCLEOTIDE SEQUENCE [LARGE SCALE GENOMIC DNA]</scope>
    <source>
        <strain evidence="5 6">UAMH 10579</strain>
    </source>
</reference>
<dbReference type="Proteomes" id="UP000091956">
    <property type="component" value="Unassembled WGS sequence"/>
</dbReference>
<dbReference type="GO" id="GO:0005634">
    <property type="term" value="C:nucleus"/>
    <property type="evidence" value="ECO:0007669"/>
    <property type="project" value="UniProtKB-SubCell"/>
</dbReference>
<dbReference type="GeneID" id="28837073"/>
<dbReference type="EMBL" id="KV460218">
    <property type="protein sequence ID" value="OBT98054.1"/>
    <property type="molecule type" value="Genomic_DNA"/>
</dbReference>
<dbReference type="InterPro" id="IPR001138">
    <property type="entry name" value="Zn2Cys6_DnaBD"/>
</dbReference>
<feature type="compositionally biased region" description="Low complexity" evidence="3">
    <location>
        <begin position="179"/>
        <end position="195"/>
    </location>
</feature>
<dbReference type="AlphaFoldDB" id="A0A1B8GQF7"/>
<evidence type="ECO:0000313" key="5">
    <source>
        <dbReference type="EMBL" id="OBT98054.1"/>
    </source>
</evidence>
<feature type="compositionally biased region" description="Polar residues" evidence="3">
    <location>
        <begin position="154"/>
        <end position="164"/>
    </location>
</feature>
<reference evidence="6" key="2">
    <citation type="journal article" date="2018" name="Nat. Commun.">
        <title>Extreme sensitivity to ultraviolet light in the fungal pathogen causing white-nose syndrome of bats.</title>
        <authorList>
            <person name="Palmer J.M."/>
            <person name="Drees K.P."/>
            <person name="Foster J.T."/>
            <person name="Lindner D.L."/>
        </authorList>
    </citation>
    <scope>NUCLEOTIDE SEQUENCE [LARGE SCALE GENOMIC DNA]</scope>
    <source>
        <strain evidence="6">UAMH 10579</strain>
    </source>
</reference>
<feature type="domain" description="Zn(2)-C6 fungal-type" evidence="4">
    <location>
        <begin position="10"/>
        <end position="40"/>
    </location>
</feature>
<feature type="region of interest" description="Disordered" evidence="3">
    <location>
        <begin position="154"/>
        <end position="207"/>
    </location>
</feature>
<keyword evidence="2" id="KW-0539">Nucleus</keyword>
<dbReference type="PANTHER" id="PTHR37534:SF43">
    <property type="entry name" value="FINGER DOMAIN PROTEIN, PUTATIVE (AFU_ORTHOLOGUE AFUA_1G01850)-RELATED"/>
    <property type="match status" value="1"/>
</dbReference>
<dbReference type="STRING" id="342668.A0A1B8GQF7"/>
<dbReference type="GO" id="GO:0000976">
    <property type="term" value="F:transcription cis-regulatory region binding"/>
    <property type="evidence" value="ECO:0007669"/>
    <property type="project" value="TreeGrafter"/>
</dbReference>
<dbReference type="PROSITE" id="PS50048">
    <property type="entry name" value="ZN2_CY6_FUNGAL_2"/>
    <property type="match status" value="1"/>
</dbReference>
<name>A0A1B8GQF7_9PEZI</name>
<dbReference type="CDD" id="cd00067">
    <property type="entry name" value="GAL4"/>
    <property type="match status" value="1"/>
</dbReference>
<dbReference type="GO" id="GO:0008270">
    <property type="term" value="F:zinc ion binding"/>
    <property type="evidence" value="ECO:0007669"/>
    <property type="project" value="InterPro"/>
</dbReference>
<gene>
    <name evidence="5" type="ORF">VE01_03687</name>
</gene>
<accession>A0A1B8GQF7</accession>
<proteinExistence type="predicted"/>